<feature type="compositionally biased region" description="Polar residues" evidence="2">
    <location>
        <begin position="405"/>
        <end position="414"/>
    </location>
</feature>
<keyword evidence="4" id="KW-1185">Reference proteome</keyword>
<dbReference type="PANTHER" id="PTHR22761:SF21">
    <property type="entry name" value="CHARGED MULTIVESICULAR BODY PROTEIN 7"/>
    <property type="match status" value="1"/>
</dbReference>
<dbReference type="EMBL" id="CAXKWB010050644">
    <property type="protein sequence ID" value="CAL4170147.1"/>
    <property type="molecule type" value="Genomic_DNA"/>
</dbReference>
<dbReference type="PANTHER" id="PTHR22761">
    <property type="entry name" value="CHARGED MULTIVESICULAR BODY PROTEIN"/>
    <property type="match status" value="1"/>
</dbReference>
<name>A0AAV2S9N7_MEGNR</name>
<dbReference type="GO" id="GO:0009898">
    <property type="term" value="C:cytoplasmic side of plasma membrane"/>
    <property type="evidence" value="ECO:0007669"/>
    <property type="project" value="TreeGrafter"/>
</dbReference>
<sequence>MHEDYLPVEWNDNERMRVMLGAMPQPKDNVAHQARINFWTAAVIRWLMSTKKLTFTLQDAQRAFQRGTQQPLCLPEILSHMHKKAELVPVTELPNLTNSEETWLSWGNRIFIASPSRYAWTSLKQAVGVNILANISLVSTSLLESNIKGTHRENLIDFELSPKPIDLDALYLMRGEKLGGINNMFCVVEALVRQRRAAMTVHDQTTYVKFAQLGDIKAPVITQLDLAEKRLYNAQQELETRVTALTQDIAKFRKEAKEASLFGLKVKALSALRRKKRAEASLELDLKKADNVAACLLQLQEAHMNKSVLGAYQVGVTALHEAVAGKGDEAALTMDQLQEVLEEVEDVSSSLAGGVGQQEETIDNLEAELEQLMTDGKTQASNTQDMELPEIPASNPLSEALLEDMSSTPLPSWS</sequence>
<feature type="compositionally biased region" description="Polar residues" evidence="2">
    <location>
        <begin position="376"/>
        <end position="385"/>
    </location>
</feature>
<comment type="caution">
    <text evidence="3">The sequence shown here is derived from an EMBL/GenBank/DDBJ whole genome shotgun (WGS) entry which is preliminary data.</text>
</comment>
<dbReference type="Pfam" id="PF03357">
    <property type="entry name" value="Snf7"/>
    <property type="match status" value="1"/>
</dbReference>
<feature type="non-terminal residue" evidence="3">
    <location>
        <position position="414"/>
    </location>
</feature>
<feature type="region of interest" description="Disordered" evidence="2">
    <location>
        <begin position="373"/>
        <end position="414"/>
    </location>
</feature>
<organism evidence="3 4">
    <name type="scientific">Meganyctiphanes norvegica</name>
    <name type="common">Northern krill</name>
    <name type="synonym">Thysanopoda norvegica</name>
    <dbReference type="NCBI Taxonomy" id="48144"/>
    <lineage>
        <taxon>Eukaryota</taxon>
        <taxon>Metazoa</taxon>
        <taxon>Ecdysozoa</taxon>
        <taxon>Arthropoda</taxon>
        <taxon>Crustacea</taxon>
        <taxon>Multicrustacea</taxon>
        <taxon>Malacostraca</taxon>
        <taxon>Eumalacostraca</taxon>
        <taxon>Eucarida</taxon>
        <taxon>Euphausiacea</taxon>
        <taxon>Euphausiidae</taxon>
        <taxon>Meganyctiphanes</taxon>
    </lineage>
</organism>
<accession>A0AAV2S9N7</accession>
<dbReference type="GO" id="GO:0006900">
    <property type="term" value="P:vesicle budding from membrane"/>
    <property type="evidence" value="ECO:0007669"/>
    <property type="project" value="TreeGrafter"/>
</dbReference>
<dbReference type="GO" id="GO:0032511">
    <property type="term" value="P:late endosome to vacuole transport via multivesicular body sorting pathway"/>
    <property type="evidence" value="ECO:0007669"/>
    <property type="project" value="TreeGrafter"/>
</dbReference>
<evidence type="ECO:0008006" key="5">
    <source>
        <dbReference type="Google" id="ProtNLM"/>
    </source>
</evidence>
<dbReference type="AlphaFoldDB" id="A0AAV2S9N7"/>
<protein>
    <recommendedName>
        <fullName evidence="5">Charged multivesicular body protein 7</fullName>
    </recommendedName>
</protein>
<gene>
    <name evidence="3" type="ORF">MNOR_LOCUS33961</name>
</gene>
<evidence type="ECO:0000313" key="3">
    <source>
        <dbReference type="EMBL" id="CAL4170147.1"/>
    </source>
</evidence>
<reference evidence="3 4" key="1">
    <citation type="submission" date="2024-05" db="EMBL/GenBank/DDBJ databases">
        <authorList>
            <person name="Wallberg A."/>
        </authorList>
    </citation>
    <scope>NUCLEOTIDE SEQUENCE [LARGE SCALE GENOMIC DNA]</scope>
</reference>
<dbReference type="Proteomes" id="UP001497623">
    <property type="component" value="Unassembled WGS sequence"/>
</dbReference>
<evidence type="ECO:0000256" key="2">
    <source>
        <dbReference type="SAM" id="MobiDB-lite"/>
    </source>
</evidence>
<proteinExistence type="inferred from homology"/>
<dbReference type="InterPro" id="IPR005024">
    <property type="entry name" value="Snf7_fam"/>
</dbReference>
<evidence type="ECO:0000313" key="4">
    <source>
        <dbReference type="Proteomes" id="UP001497623"/>
    </source>
</evidence>
<dbReference type="Pfam" id="PF25880">
    <property type="entry name" value="WHD_CHMP7_1st"/>
    <property type="match status" value="1"/>
</dbReference>
<dbReference type="GO" id="GO:0005771">
    <property type="term" value="C:multivesicular body"/>
    <property type="evidence" value="ECO:0007669"/>
    <property type="project" value="TreeGrafter"/>
</dbReference>
<dbReference type="GO" id="GO:0000815">
    <property type="term" value="C:ESCRT III complex"/>
    <property type="evidence" value="ECO:0007669"/>
    <property type="project" value="TreeGrafter"/>
</dbReference>
<comment type="similarity">
    <text evidence="1">Belongs to the SNF7 family.</text>
</comment>
<evidence type="ECO:0000256" key="1">
    <source>
        <dbReference type="ARBA" id="ARBA00006190"/>
    </source>
</evidence>